<dbReference type="Proteomes" id="UP000658305">
    <property type="component" value="Unassembled WGS sequence"/>
</dbReference>
<sequence length="160" mass="18554">MRAIGERLREVRGERTLAEFTQRLGLARTTWSNYEAGRRLPSHEVMQLLERVEGVPPDRILPSAELTRTVLSRGSDDWWSYIPVLWLFSRLKGARPFASDSDELIWWAEHLPALADEFAHRTFELAEKRDLSLDDAAHQVCAYLQARTPDELFQFVDSKE</sequence>
<evidence type="ECO:0000259" key="1">
    <source>
        <dbReference type="PROSITE" id="PS50943"/>
    </source>
</evidence>
<dbReference type="Pfam" id="PF13560">
    <property type="entry name" value="HTH_31"/>
    <property type="match status" value="1"/>
</dbReference>
<evidence type="ECO:0000313" key="2">
    <source>
        <dbReference type="EMBL" id="GHC22112.1"/>
    </source>
</evidence>
<dbReference type="PROSITE" id="PS50943">
    <property type="entry name" value="HTH_CROC1"/>
    <property type="match status" value="1"/>
</dbReference>
<evidence type="ECO:0000313" key="3">
    <source>
        <dbReference type="Proteomes" id="UP000658305"/>
    </source>
</evidence>
<protein>
    <recommendedName>
        <fullName evidence="1">HTH cro/C1-type domain-containing protein</fullName>
    </recommendedName>
</protein>
<feature type="domain" description="HTH cro/C1-type" evidence="1">
    <location>
        <begin position="16"/>
        <end position="60"/>
    </location>
</feature>
<accession>A0ABQ3FFA3</accession>
<reference evidence="3" key="1">
    <citation type="journal article" date="2019" name="Int. J. Syst. Evol. Microbiol.">
        <title>The Global Catalogue of Microorganisms (GCM) 10K type strain sequencing project: providing services to taxonomists for standard genome sequencing and annotation.</title>
        <authorList>
            <consortium name="The Broad Institute Genomics Platform"/>
            <consortium name="The Broad Institute Genome Sequencing Center for Infectious Disease"/>
            <person name="Wu L."/>
            <person name="Ma J."/>
        </authorList>
    </citation>
    <scope>NUCLEOTIDE SEQUENCE [LARGE SCALE GENOMIC DNA]</scope>
    <source>
        <strain evidence="3">KCTC 23298</strain>
    </source>
</reference>
<dbReference type="CDD" id="cd00093">
    <property type="entry name" value="HTH_XRE"/>
    <property type="match status" value="1"/>
</dbReference>
<dbReference type="SMART" id="SM00530">
    <property type="entry name" value="HTH_XRE"/>
    <property type="match status" value="1"/>
</dbReference>
<dbReference type="RefSeq" id="WP_189380982.1">
    <property type="nucleotide sequence ID" value="NZ_BMYI01000005.1"/>
</dbReference>
<dbReference type="Gene3D" id="1.10.260.40">
    <property type="entry name" value="lambda repressor-like DNA-binding domains"/>
    <property type="match status" value="1"/>
</dbReference>
<proteinExistence type="predicted"/>
<name>A0ABQ3FFA3_9RHOB</name>
<dbReference type="InterPro" id="IPR001387">
    <property type="entry name" value="Cro/C1-type_HTH"/>
</dbReference>
<comment type="caution">
    <text evidence="2">The sequence shown here is derived from an EMBL/GenBank/DDBJ whole genome shotgun (WGS) entry which is preliminary data.</text>
</comment>
<dbReference type="EMBL" id="BMYI01000005">
    <property type="protein sequence ID" value="GHC22112.1"/>
    <property type="molecule type" value="Genomic_DNA"/>
</dbReference>
<organism evidence="2 3">
    <name type="scientific">Gemmobacter nanjingensis</name>
    <dbReference type="NCBI Taxonomy" id="488454"/>
    <lineage>
        <taxon>Bacteria</taxon>
        <taxon>Pseudomonadati</taxon>
        <taxon>Pseudomonadota</taxon>
        <taxon>Alphaproteobacteria</taxon>
        <taxon>Rhodobacterales</taxon>
        <taxon>Paracoccaceae</taxon>
        <taxon>Gemmobacter</taxon>
    </lineage>
</organism>
<dbReference type="InterPro" id="IPR010982">
    <property type="entry name" value="Lambda_DNA-bd_dom_sf"/>
</dbReference>
<gene>
    <name evidence="2" type="ORF">GCM10007291_21760</name>
</gene>
<keyword evidence="3" id="KW-1185">Reference proteome</keyword>
<dbReference type="SUPFAM" id="SSF47413">
    <property type="entry name" value="lambda repressor-like DNA-binding domains"/>
    <property type="match status" value="1"/>
</dbReference>